<reference evidence="1 2" key="2">
    <citation type="journal article" date="2012" name="Stand. Genomic Sci.">
        <title>Complete genome sequence of the aquatic bacterium Runella slithyformis type strain (LSU 4(T)).</title>
        <authorList>
            <person name="Copeland A."/>
            <person name="Zhang X."/>
            <person name="Misra M."/>
            <person name="Lapidus A."/>
            <person name="Nolan M."/>
            <person name="Lucas S."/>
            <person name="Deshpande S."/>
            <person name="Cheng J.F."/>
            <person name="Tapia R."/>
            <person name="Goodwin L.A."/>
            <person name="Pitluck S."/>
            <person name="Liolios K."/>
            <person name="Pagani I."/>
            <person name="Ivanova N."/>
            <person name="Mikhailova N."/>
            <person name="Pati A."/>
            <person name="Chen A."/>
            <person name="Palaniappan K."/>
            <person name="Land M."/>
            <person name="Hauser L."/>
            <person name="Pan C."/>
            <person name="Jeffries C.D."/>
            <person name="Detter J.C."/>
            <person name="Brambilla E.M."/>
            <person name="Rohde M."/>
            <person name="Djao O.D."/>
            <person name="Goker M."/>
            <person name="Sikorski J."/>
            <person name="Tindall B.J."/>
            <person name="Woyke T."/>
            <person name="Bristow J."/>
            <person name="Eisen J.A."/>
            <person name="Markowitz V."/>
            <person name="Hugenholtz P."/>
            <person name="Kyrpides N.C."/>
            <person name="Klenk H.P."/>
            <person name="Mavromatis K."/>
        </authorList>
    </citation>
    <scope>NUCLEOTIDE SEQUENCE [LARGE SCALE GENOMIC DNA]</scope>
    <source>
        <strain evidence="2">ATCC 29530 / DSM 19594 / LMG 11500 / NCIMB 11436 / LSU 4</strain>
    </source>
</reference>
<dbReference type="Proteomes" id="UP000000493">
    <property type="component" value="Chromosome"/>
</dbReference>
<sequence>MEESGHYYTVYFVSLAVGFTNERSHEYAFYTQMPDEVEEFDAAFLEKKQFKNAGKFHAAKQALKIAYSQLFPFTPMGVGALEESLARQEKILAKANQWRMIVELGLHSLTGKSAKDEQDKTAKLLKSTKPDNMVRFGFLLHRYGDTFAHSRMDNPSKLYDTSENISSPTHRGHMLDGTHADHPWERETLYFQYVEGLYDILSTAKEKSRNDIGSTRRGKVLALHEIKNTLKRAINEARMWSENEIKNYNAIDTTRCKPAIASGLFDACKKPEEAAQLFFSEIIRREVFFTLGINIHSYTPERNETVSLKQFLDPKNGYMNGISSAYSSEQLEKEIYKLLEEASGK</sequence>
<name>A0A7U3ZQH7_RUNSL</name>
<organism evidence="1 2">
    <name type="scientific">Runella slithyformis (strain ATCC 29530 / DSM 19594 / LMG 11500 / NCIMB 11436 / LSU 4)</name>
    <dbReference type="NCBI Taxonomy" id="761193"/>
    <lineage>
        <taxon>Bacteria</taxon>
        <taxon>Pseudomonadati</taxon>
        <taxon>Bacteroidota</taxon>
        <taxon>Cytophagia</taxon>
        <taxon>Cytophagales</taxon>
        <taxon>Spirosomataceae</taxon>
        <taxon>Runella</taxon>
    </lineage>
</organism>
<dbReference type="KEGG" id="rsi:Runsl_5216"/>
<dbReference type="Pfam" id="PF20551">
    <property type="entry name" value="DUF6765"/>
    <property type="match status" value="1"/>
</dbReference>
<dbReference type="EMBL" id="CP002859">
    <property type="protein sequence ID" value="AEI51516.1"/>
    <property type="molecule type" value="Genomic_DNA"/>
</dbReference>
<proteinExistence type="predicted"/>
<keyword evidence="2" id="KW-1185">Reference proteome</keyword>
<reference evidence="2" key="1">
    <citation type="submission" date="2011-06" db="EMBL/GenBank/DDBJ databases">
        <title>The complete genome of chromosome of Runella slithyformis DSM 19594.</title>
        <authorList>
            <consortium name="US DOE Joint Genome Institute (JGI-PGF)"/>
            <person name="Lucas S."/>
            <person name="Han J."/>
            <person name="Lapidus A."/>
            <person name="Bruce D."/>
            <person name="Goodwin L."/>
            <person name="Pitluck S."/>
            <person name="Peters L."/>
            <person name="Kyrpides N."/>
            <person name="Mavromatis K."/>
            <person name="Ivanova N."/>
            <person name="Ovchinnikova G."/>
            <person name="Zhang X."/>
            <person name="Misra M."/>
            <person name="Detter J.C."/>
            <person name="Tapia R."/>
            <person name="Han C."/>
            <person name="Land M."/>
            <person name="Hauser L."/>
            <person name="Markowitz V."/>
            <person name="Cheng J.-F."/>
            <person name="Hugenholtz P."/>
            <person name="Woyke T."/>
            <person name="Wu D."/>
            <person name="Tindall B."/>
            <person name="Faehrich R."/>
            <person name="Brambilla E."/>
            <person name="Klenk H.-P."/>
            <person name="Eisen J.A."/>
        </authorList>
    </citation>
    <scope>NUCLEOTIDE SEQUENCE [LARGE SCALE GENOMIC DNA]</scope>
    <source>
        <strain evidence="2">ATCC 29530 / DSM 19594 / LMG 11500 / NCIMB 11436 / LSU 4</strain>
    </source>
</reference>
<dbReference type="InterPro" id="IPR046653">
    <property type="entry name" value="DUF6765"/>
</dbReference>
<protein>
    <submittedName>
        <fullName evidence="1">Uncharacterized protein</fullName>
    </submittedName>
</protein>
<gene>
    <name evidence="1" type="ordered locus">Runsl_5216</name>
</gene>
<accession>A0A7U3ZQH7</accession>
<dbReference type="AlphaFoldDB" id="A0A7U3ZQH7"/>
<evidence type="ECO:0000313" key="1">
    <source>
        <dbReference type="EMBL" id="AEI51516.1"/>
    </source>
</evidence>
<dbReference type="RefSeq" id="WP_013930789.1">
    <property type="nucleotide sequence ID" value="NC_015703.1"/>
</dbReference>
<evidence type="ECO:0000313" key="2">
    <source>
        <dbReference type="Proteomes" id="UP000000493"/>
    </source>
</evidence>